<reference key="1">
    <citation type="journal article" date="2011" name="Mol. Biol. Evol.">
        <title>Unity in variety -- the pan-genome of the Chlamydiae.</title>
        <authorList>
            <person name="Collingro A."/>
            <person name="Tischler P."/>
            <person name="Weinmaier T."/>
            <person name="Penz T."/>
            <person name="Heinz E."/>
            <person name="Brunham R.C."/>
            <person name="Read T.D."/>
            <person name="Bavoil P.M."/>
            <person name="Sachse K."/>
            <person name="Kahane S."/>
            <person name="Friedman M.G."/>
            <person name="Rattei T."/>
            <person name="Myers G.S.A."/>
            <person name="Horn M."/>
        </authorList>
    </citation>
    <scope>NUCLEOTIDE SEQUENCE</scope>
    <source>
        <strain>Z</strain>
    </source>
</reference>
<gene>
    <name evidence="1" type="ordered locus">SNE_A03790</name>
</gene>
<protein>
    <submittedName>
        <fullName evidence="1">Uncharacterized protein</fullName>
    </submittedName>
</protein>
<proteinExistence type="predicted"/>
<reference evidence="1 2" key="2">
    <citation type="journal article" date="2011" name="Mol. Biol. Evol.">
        <title>Unity in variety--the pan-genome of the Chlamydiae.</title>
        <authorList>
            <person name="Collingro A."/>
            <person name="Tischler P."/>
            <person name="Weinmaier T."/>
            <person name="Penz T."/>
            <person name="Heinz E."/>
            <person name="Brunham R.C."/>
            <person name="Read T.D."/>
            <person name="Bavoil P.M."/>
            <person name="Sachse K."/>
            <person name="Kahane S."/>
            <person name="Friedman M.G."/>
            <person name="Rattei T."/>
            <person name="Myers G.S."/>
            <person name="Horn M."/>
        </authorList>
    </citation>
    <scope>NUCLEOTIDE SEQUENCE [LARGE SCALE GENOMIC DNA]</scope>
    <source>
        <strain evidence="2">ATCC VR-1471 / Z</strain>
    </source>
</reference>
<sequence>MPPEHLFSTVLQFRISKKKEAKCLFFKQQIFIFS</sequence>
<dbReference type="Proteomes" id="UP000000496">
    <property type="component" value="Chromosome gsn.131"/>
</dbReference>
<dbReference type="KEGG" id="sng:SNE_A03790"/>
<keyword evidence="2" id="KW-1185">Reference proteome</keyword>
<dbReference type="HOGENOM" id="CLU_3376027_0_0_0"/>
<evidence type="ECO:0000313" key="2">
    <source>
        <dbReference type="Proteomes" id="UP000000496"/>
    </source>
</evidence>
<dbReference type="EMBL" id="FR872582">
    <property type="protein sequence ID" value="CCB88256.1"/>
    <property type="molecule type" value="Genomic_DNA"/>
</dbReference>
<dbReference type="AlphaFoldDB" id="F8L6C6"/>
<accession>F8L6C6</accession>
<name>F8L6C6_SIMNZ</name>
<organism evidence="1 2">
    <name type="scientific">Simkania negevensis (strain ATCC VR-1471 / DSM 27360 / Z)</name>
    <dbReference type="NCBI Taxonomy" id="331113"/>
    <lineage>
        <taxon>Bacteria</taxon>
        <taxon>Pseudomonadati</taxon>
        <taxon>Chlamydiota</taxon>
        <taxon>Chlamydiia</taxon>
        <taxon>Parachlamydiales</taxon>
        <taxon>Simkaniaceae</taxon>
        <taxon>Simkania</taxon>
    </lineage>
</organism>
<evidence type="ECO:0000313" key="1">
    <source>
        <dbReference type="EMBL" id="CCB88256.1"/>
    </source>
</evidence>